<gene>
    <name evidence="3" type="ORF">A3F08_00745</name>
</gene>
<feature type="domain" description="YdbS-like PH" evidence="2">
    <location>
        <begin position="83"/>
        <end position="123"/>
    </location>
</feature>
<keyword evidence="1" id="KW-1133">Transmembrane helix</keyword>
<evidence type="ECO:0000313" key="4">
    <source>
        <dbReference type="Proteomes" id="UP000176451"/>
    </source>
</evidence>
<keyword evidence="1" id="KW-0472">Membrane</keyword>
<reference evidence="3 4" key="1">
    <citation type="journal article" date="2016" name="Nat. Commun.">
        <title>Thousands of microbial genomes shed light on interconnected biogeochemical processes in an aquifer system.</title>
        <authorList>
            <person name="Anantharaman K."/>
            <person name="Brown C.T."/>
            <person name="Hug L.A."/>
            <person name="Sharon I."/>
            <person name="Castelle C.J."/>
            <person name="Probst A.J."/>
            <person name="Thomas B.C."/>
            <person name="Singh A."/>
            <person name="Wilkins M.J."/>
            <person name="Karaoz U."/>
            <person name="Brodie E.L."/>
            <person name="Williams K.H."/>
            <person name="Hubbard S.S."/>
            <person name="Banfield J.F."/>
        </authorList>
    </citation>
    <scope>NUCLEOTIDE SEQUENCE [LARGE SCALE GENOMIC DNA]</scope>
</reference>
<sequence length="127" mass="14115">MPNSSSLPLLPNENIIFKTRSSIFILIIKIIGLALVDVLLTLVFIKLDIAKIIGLESYKMWINLAPTIAIGIVVIIVFLDRLTTQYTLTNKRVETTRGIFGTSSQSMAVDKINSVYEQESLLGIIFS</sequence>
<comment type="caution">
    <text evidence="3">The sequence shown here is derived from an EMBL/GenBank/DDBJ whole genome shotgun (WGS) entry which is preliminary data.</text>
</comment>
<proteinExistence type="predicted"/>
<evidence type="ECO:0000313" key="3">
    <source>
        <dbReference type="EMBL" id="OGD67544.1"/>
    </source>
</evidence>
<dbReference type="EMBL" id="MEZV01000013">
    <property type="protein sequence ID" value="OGD67544.1"/>
    <property type="molecule type" value="Genomic_DNA"/>
</dbReference>
<dbReference type="Pfam" id="PF03703">
    <property type="entry name" value="bPH_2"/>
    <property type="match status" value="1"/>
</dbReference>
<keyword evidence="1" id="KW-0812">Transmembrane</keyword>
<name>A0A1F5EK05_9BACT</name>
<feature type="transmembrane region" description="Helical" evidence="1">
    <location>
        <begin position="21"/>
        <end position="45"/>
    </location>
</feature>
<organism evidence="3 4">
    <name type="scientific">Candidatus Berkelbacteria bacterium RIFCSPHIGHO2_12_FULL_36_9</name>
    <dbReference type="NCBI Taxonomy" id="1797469"/>
    <lineage>
        <taxon>Bacteria</taxon>
        <taxon>Candidatus Berkelbacteria</taxon>
    </lineage>
</organism>
<dbReference type="InterPro" id="IPR005182">
    <property type="entry name" value="YdbS-like_PH"/>
</dbReference>
<accession>A0A1F5EK05</accession>
<feature type="transmembrane region" description="Helical" evidence="1">
    <location>
        <begin position="60"/>
        <end position="79"/>
    </location>
</feature>
<protein>
    <recommendedName>
        <fullName evidence="2">YdbS-like PH domain-containing protein</fullName>
    </recommendedName>
</protein>
<dbReference type="AlphaFoldDB" id="A0A1F5EK05"/>
<dbReference type="Proteomes" id="UP000176451">
    <property type="component" value="Unassembled WGS sequence"/>
</dbReference>
<dbReference type="STRING" id="1797469.A3F08_00745"/>
<evidence type="ECO:0000259" key="2">
    <source>
        <dbReference type="Pfam" id="PF03703"/>
    </source>
</evidence>
<evidence type="ECO:0000256" key="1">
    <source>
        <dbReference type="SAM" id="Phobius"/>
    </source>
</evidence>